<dbReference type="KEGG" id="parq:DSM112329_04958"/>
<proteinExistence type="predicted"/>
<reference evidence="2" key="1">
    <citation type="submission" date="2022-12" db="EMBL/GenBank/DDBJ databases">
        <title>Paraconexibacter alkalitolerans sp. nov. and Baekduia alba sp. nov., isolated from soil and emended description of the genera Paraconexibacter (Chun et al., 2020) and Baekduia (An et al., 2020).</title>
        <authorList>
            <person name="Vieira S."/>
            <person name="Huber K.J."/>
            <person name="Geppert A."/>
            <person name="Wolf J."/>
            <person name="Neumann-Schaal M."/>
            <person name="Muesken M."/>
            <person name="Overmann J."/>
        </authorList>
    </citation>
    <scope>NUCLEOTIDE SEQUENCE</scope>
    <source>
        <strain evidence="2">AEG42_29</strain>
    </source>
</reference>
<evidence type="ECO:0000256" key="1">
    <source>
        <dbReference type="SAM" id="SignalP"/>
    </source>
</evidence>
<feature type="signal peptide" evidence="1">
    <location>
        <begin position="1"/>
        <end position="24"/>
    </location>
</feature>
<name>A0AAU7B378_9ACTN</name>
<dbReference type="EMBL" id="CP114014">
    <property type="protein sequence ID" value="XAY08062.1"/>
    <property type="molecule type" value="Genomic_DNA"/>
</dbReference>
<dbReference type="RefSeq" id="WP_354699247.1">
    <property type="nucleotide sequence ID" value="NZ_CP114014.1"/>
</dbReference>
<feature type="chain" id="PRO_5043649729" evidence="1">
    <location>
        <begin position="25"/>
        <end position="328"/>
    </location>
</feature>
<sequence length="328" mass="34543">MRSFLLAAGAALLTAATLPGAAMAAATATPEIPLGIQFDPLECVQTVVDTSGAGAVFSVQSRGTIDLDTLEDADFNRTAAQYTFDPPVGAEEPGTWAWSGRVTFPSGPLSAASGYSLLGTAPAKPVAMPHDPNRSRTFPLVLASTATPSVAGAPPIAEGGDSYWYCGAKGYEPAKLVGAKAIAKLKAVSKIPVTLPGFFRPTQQTPNNRTGLTAQTKTLKRGTWRVQLSSSPCGRGNSCSAVVFAAHRLGPKEKRYTATPVTLAGGIRGTQNSVGCGFDPKPSWAPYYCGQRIVTWVRKGVEYAVQMNSSEPDFQELIRYANAMIRGR</sequence>
<keyword evidence="1" id="KW-0732">Signal</keyword>
<accession>A0AAU7B378</accession>
<dbReference type="AlphaFoldDB" id="A0AAU7B378"/>
<gene>
    <name evidence="2" type="ORF">DSM112329_04958</name>
</gene>
<protein>
    <submittedName>
        <fullName evidence="2">Uncharacterized protein</fullName>
    </submittedName>
</protein>
<evidence type="ECO:0000313" key="2">
    <source>
        <dbReference type="EMBL" id="XAY08062.1"/>
    </source>
</evidence>
<organism evidence="2">
    <name type="scientific">Paraconexibacter sp. AEG42_29</name>
    <dbReference type="NCBI Taxonomy" id="2997339"/>
    <lineage>
        <taxon>Bacteria</taxon>
        <taxon>Bacillati</taxon>
        <taxon>Actinomycetota</taxon>
        <taxon>Thermoleophilia</taxon>
        <taxon>Solirubrobacterales</taxon>
        <taxon>Paraconexibacteraceae</taxon>
        <taxon>Paraconexibacter</taxon>
    </lineage>
</organism>